<keyword evidence="11" id="KW-1185">Reference proteome</keyword>
<evidence type="ECO:0000256" key="6">
    <source>
        <dbReference type="ARBA" id="ARBA00023295"/>
    </source>
</evidence>
<dbReference type="PANTHER" id="PTHR10353:SF36">
    <property type="entry name" value="LP05116P"/>
    <property type="match status" value="1"/>
</dbReference>
<dbReference type="AlphaFoldDB" id="A0A232ENF0"/>
<keyword evidence="9" id="KW-1133">Transmembrane helix</keyword>
<comment type="caution">
    <text evidence="10">The sequence shown here is derived from an EMBL/GenBank/DDBJ whole genome shotgun (WGS) entry which is preliminary data.</text>
</comment>
<organism evidence="10 11">
    <name type="scientific">Trichomalopsis sarcophagae</name>
    <dbReference type="NCBI Taxonomy" id="543379"/>
    <lineage>
        <taxon>Eukaryota</taxon>
        <taxon>Metazoa</taxon>
        <taxon>Ecdysozoa</taxon>
        <taxon>Arthropoda</taxon>
        <taxon>Hexapoda</taxon>
        <taxon>Insecta</taxon>
        <taxon>Pterygota</taxon>
        <taxon>Neoptera</taxon>
        <taxon>Endopterygota</taxon>
        <taxon>Hymenoptera</taxon>
        <taxon>Apocrita</taxon>
        <taxon>Proctotrupomorpha</taxon>
        <taxon>Chalcidoidea</taxon>
        <taxon>Pteromalidae</taxon>
        <taxon>Pteromalinae</taxon>
        <taxon>Trichomalopsis</taxon>
    </lineage>
</organism>
<keyword evidence="9" id="KW-0472">Membrane</keyword>
<evidence type="ECO:0000313" key="11">
    <source>
        <dbReference type="Proteomes" id="UP000215335"/>
    </source>
</evidence>
<dbReference type="PROSITE" id="PS00572">
    <property type="entry name" value="GLYCOSYL_HYDROL_F1_1"/>
    <property type="match status" value="1"/>
</dbReference>
<keyword evidence="4" id="KW-0378">Hydrolase</keyword>
<dbReference type="PRINTS" id="PR00131">
    <property type="entry name" value="GLHYDRLASE1"/>
</dbReference>
<keyword evidence="6" id="KW-0326">Glycosidase</keyword>
<evidence type="ECO:0000313" key="10">
    <source>
        <dbReference type="EMBL" id="OXU19852.1"/>
    </source>
</evidence>
<evidence type="ECO:0000256" key="4">
    <source>
        <dbReference type="ARBA" id="ARBA00022801"/>
    </source>
</evidence>
<dbReference type="EC" id="3.2.1.21" evidence="3"/>
<accession>A0A232ENF0</accession>
<evidence type="ECO:0000256" key="3">
    <source>
        <dbReference type="ARBA" id="ARBA00012744"/>
    </source>
</evidence>
<dbReference type="SUPFAM" id="SSF51445">
    <property type="entry name" value="(Trans)glycosidases"/>
    <property type="match status" value="1"/>
</dbReference>
<comment type="subunit">
    <text evidence="2">Homodimer.</text>
</comment>
<dbReference type="GO" id="GO:0008422">
    <property type="term" value="F:beta-glucosidase activity"/>
    <property type="evidence" value="ECO:0007669"/>
    <property type="project" value="TreeGrafter"/>
</dbReference>
<proteinExistence type="inferred from homology"/>
<dbReference type="GO" id="GO:0005975">
    <property type="term" value="P:carbohydrate metabolic process"/>
    <property type="evidence" value="ECO:0007669"/>
    <property type="project" value="InterPro"/>
</dbReference>
<keyword evidence="9" id="KW-0812">Transmembrane</keyword>
<dbReference type="OrthoDB" id="65569at2759"/>
<comment type="similarity">
    <text evidence="1 8">Belongs to the glycosyl hydrolase 1 family.</text>
</comment>
<evidence type="ECO:0000256" key="8">
    <source>
        <dbReference type="RuleBase" id="RU003690"/>
    </source>
</evidence>
<dbReference type="EMBL" id="NNAY01003182">
    <property type="protein sequence ID" value="OXU19852.1"/>
    <property type="molecule type" value="Genomic_DNA"/>
</dbReference>
<name>A0A232ENF0_9HYME</name>
<evidence type="ECO:0000256" key="7">
    <source>
        <dbReference type="PROSITE-ProRule" id="PRU10055"/>
    </source>
</evidence>
<dbReference type="InterPro" id="IPR017853">
    <property type="entry name" value="GH"/>
</dbReference>
<dbReference type="Proteomes" id="UP000215335">
    <property type="component" value="Unassembled WGS sequence"/>
</dbReference>
<dbReference type="InterPro" id="IPR001360">
    <property type="entry name" value="Glyco_hydro_1"/>
</dbReference>
<dbReference type="Gene3D" id="3.20.20.80">
    <property type="entry name" value="Glycosidases"/>
    <property type="match status" value="1"/>
</dbReference>
<dbReference type="InterPro" id="IPR018120">
    <property type="entry name" value="Glyco_hydro_1_AS"/>
</dbReference>
<dbReference type="STRING" id="543379.A0A232ENF0"/>
<keyword evidence="5" id="KW-0325">Glycoprotein</keyword>
<dbReference type="PANTHER" id="PTHR10353">
    <property type="entry name" value="GLYCOSYL HYDROLASE"/>
    <property type="match status" value="1"/>
</dbReference>
<gene>
    <name evidence="10" type="ORF">TSAR_002989</name>
</gene>
<reference evidence="10 11" key="1">
    <citation type="journal article" date="2017" name="Curr. Biol.">
        <title>The Evolution of Venom by Co-option of Single-Copy Genes.</title>
        <authorList>
            <person name="Martinson E.O."/>
            <person name="Mrinalini"/>
            <person name="Kelkar Y.D."/>
            <person name="Chang C.H."/>
            <person name="Werren J.H."/>
        </authorList>
    </citation>
    <scope>NUCLEOTIDE SEQUENCE [LARGE SCALE GENOMIC DNA]</scope>
    <source>
        <strain evidence="10 11">Alberta</strain>
        <tissue evidence="10">Whole body</tissue>
    </source>
</reference>
<evidence type="ECO:0000256" key="9">
    <source>
        <dbReference type="SAM" id="Phobius"/>
    </source>
</evidence>
<evidence type="ECO:0000256" key="5">
    <source>
        <dbReference type="ARBA" id="ARBA00023180"/>
    </source>
</evidence>
<dbReference type="FunFam" id="3.20.20.80:FF:000013">
    <property type="entry name" value="lactase-phlorizin hydrolase"/>
    <property type="match status" value="1"/>
</dbReference>
<protein>
    <recommendedName>
        <fullName evidence="3">beta-glucosidase</fullName>
        <ecNumber evidence="3">3.2.1.21</ecNumber>
    </recommendedName>
</protein>
<feature type="active site" description="Nucleophile" evidence="7">
    <location>
        <position position="406"/>
    </location>
</feature>
<evidence type="ECO:0000256" key="1">
    <source>
        <dbReference type="ARBA" id="ARBA00010838"/>
    </source>
</evidence>
<dbReference type="Pfam" id="PF00232">
    <property type="entry name" value="Glyco_hydro_1"/>
    <property type="match status" value="1"/>
</dbReference>
<sequence>MCRKSLIKIYVFIFILIIITLLVFNSSDKSADIDYSFPDGFLIGAASSSYQVEGAWNTSGKSESVWDNFVHTRPEKIADRSTGDIACDSYHKYKEDIQLMKDIGINHYRFSLSWARILPTGYSKDVNKEGLLYYHNILDELEKHEIEPMVTIYHWDHPQILERLGGWMNELMADFFADYATVVFREFGHRVKIFSTINEPYIYCIVGYKTLRFAPGLNLSGWGEYQCVHNMLKAHAIAYHIYDRDFRSQQNGKIGIVMPCFQHYSKDKNDLVSTNIAFEFQCGWTAHPIFSKDGDYPKIMKQMIAKNSKLEGRKRSKLPTFSKEWIEYIKGTSDYFGLNHYTADLVEPSPKAAAFDSLNDDGLLYTVDEKWLSSQSKWLKVVPDGLGEILRQIKNRYNNPPVYIMENGVSDPNIVNDTIRIQYLYAYMKEMLVAMKRDNCNIKAYTIWSFLDSFEWDMGYVLVSLKDHFGLVSVDFNDPNRKRTPKKSVSWLKSVLKSRKLQPIIDYT</sequence>
<evidence type="ECO:0000256" key="2">
    <source>
        <dbReference type="ARBA" id="ARBA00011738"/>
    </source>
</evidence>
<feature type="transmembrane region" description="Helical" evidence="9">
    <location>
        <begin position="7"/>
        <end position="24"/>
    </location>
</feature>